<dbReference type="AlphaFoldDB" id="A0A921HP86"/>
<reference evidence="1" key="1">
    <citation type="journal article" date="2021" name="PeerJ">
        <title>Extensive microbial diversity within the chicken gut microbiome revealed by metagenomics and culture.</title>
        <authorList>
            <person name="Gilroy R."/>
            <person name="Ravi A."/>
            <person name="Getino M."/>
            <person name="Pursley I."/>
            <person name="Horton D.L."/>
            <person name="Alikhan N.F."/>
            <person name="Baker D."/>
            <person name="Gharbi K."/>
            <person name="Hall N."/>
            <person name="Watson M."/>
            <person name="Adriaenssens E.M."/>
            <person name="Foster-Nyarko E."/>
            <person name="Jarju S."/>
            <person name="Secka A."/>
            <person name="Antonio M."/>
            <person name="Oren A."/>
            <person name="Chaudhuri R.R."/>
            <person name="La Ragione R."/>
            <person name="Hildebrand F."/>
            <person name="Pallen M.J."/>
        </authorList>
    </citation>
    <scope>NUCLEOTIDE SEQUENCE</scope>
    <source>
        <strain evidence="1">7318</strain>
    </source>
</reference>
<reference evidence="1" key="2">
    <citation type="submission" date="2021-09" db="EMBL/GenBank/DDBJ databases">
        <authorList>
            <person name="Gilroy R."/>
        </authorList>
    </citation>
    <scope>NUCLEOTIDE SEQUENCE</scope>
    <source>
        <strain evidence="1">7318</strain>
    </source>
</reference>
<organism evidence="1 2">
    <name type="scientific">Megamonas hypermegale</name>
    <dbReference type="NCBI Taxonomy" id="158847"/>
    <lineage>
        <taxon>Bacteria</taxon>
        <taxon>Bacillati</taxon>
        <taxon>Bacillota</taxon>
        <taxon>Negativicutes</taxon>
        <taxon>Selenomonadales</taxon>
        <taxon>Selenomonadaceae</taxon>
        <taxon>Megamonas</taxon>
    </lineage>
</organism>
<evidence type="ECO:0000313" key="2">
    <source>
        <dbReference type="Proteomes" id="UP000780768"/>
    </source>
</evidence>
<dbReference type="EMBL" id="DYVR01000251">
    <property type="protein sequence ID" value="HJF85774.1"/>
    <property type="molecule type" value="Genomic_DNA"/>
</dbReference>
<evidence type="ECO:0008006" key="3">
    <source>
        <dbReference type="Google" id="ProtNLM"/>
    </source>
</evidence>
<evidence type="ECO:0000313" key="1">
    <source>
        <dbReference type="EMBL" id="HJF85774.1"/>
    </source>
</evidence>
<proteinExistence type="predicted"/>
<accession>A0A921HP86</accession>
<name>A0A921HP86_9FIRM</name>
<gene>
    <name evidence="1" type="ORF">K8V65_08950</name>
</gene>
<protein>
    <recommendedName>
        <fullName evidence="3">Sensory transduction regulator</fullName>
    </recommendedName>
</protein>
<comment type="caution">
    <text evidence="1">The sequence shown here is derived from an EMBL/GenBank/DDBJ whole genome shotgun (WGS) entry which is preliminary data.</text>
</comment>
<sequence>MNNKAAKFQEYLTANNITGFNHEEFSDEFHTVMFRSRIMIKGQEIPMAIILDDSIYRMIRIQLVSSVENTTEVVSYLNKLNAKYKSYKFYLTEQNNLILDSCIMGKDEDESEVIIAVLNNIIKQMQDEYSDLMHVVWSK</sequence>
<dbReference type="Proteomes" id="UP000780768">
    <property type="component" value="Unassembled WGS sequence"/>
</dbReference>